<dbReference type="PANTHER" id="PTHR10015:SF453">
    <property type="entry name" value="HEAT SHOCK FACTOR 2, GENE 2"/>
    <property type="match status" value="1"/>
</dbReference>
<dbReference type="SUPFAM" id="SSF46785">
    <property type="entry name" value="Winged helix' DNA-binding domain"/>
    <property type="match status" value="1"/>
</dbReference>
<dbReference type="PANTHER" id="PTHR10015">
    <property type="entry name" value="HEAT SHOCK TRANSCRIPTION FACTOR"/>
    <property type="match status" value="1"/>
</dbReference>
<dbReference type="Gene3D" id="1.10.10.10">
    <property type="entry name" value="Winged helix-like DNA-binding domain superfamily/Winged helix DNA-binding domain"/>
    <property type="match status" value="1"/>
</dbReference>
<evidence type="ECO:0000256" key="3">
    <source>
        <dbReference type="ARBA" id="ARBA00023125"/>
    </source>
</evidence>
<proteinExistence type="inferred from homology"/>
<dbReference type="Proteomes" id="UP001652627">
    <property type="component" value="Chromosome 3"/>
</dbReference>
<accession>A0ABM4EB14</accession>
<comment type="subcellular location">
    <subcellularLocation>
        <location evidence="1">Nucleus</location>
    </subcellularLocation>
</comment>
<feature type="domain" description="HSF-type DNA-binding" evidence="6">
    <location>
        <begin position="53"/>
        <end position="77"/>
    </location>
</feature>
<organism evidence="7 8">
    <name type="scientific">Apteryx mantelli</name>
    <name type="common">North Island brown kiwi</name>
    <dbReference type="NCBI Taxonomy" id="2696672"/>
    <lineage>
        <taxon>Eukaryota</taxon>
        <taxon>Metazoa</taxon>
        <taxon>Chordata</taxon>
        <taxon>Craniata</taxon>
        <taxon>Vertebrata</taxon>
        <taxon>Euteleostomi</taxon>
        <taxon>Archelosauria</taxon>
        <taxon>Archosauria</taxon>
        <taxon>Dinosauria</taxon>
        <taxon>Saurischia</taxon>
        <taxon>Theropoda</taxon>
        <taxon>Coelurosauria</taxon>
        <taxon>Aves</taxon>
        <taxon>Palaeognathae</taxon>
        <taxon>Apterygiformes</taxon>
        <taxon>Apterygidae</taxon>
        <taxon>Apteryx</taxon>
    </lineage>
</organism>
<dbReference type="PRINTS" id="PR00056">
    <property type="entry name" value="HSFDOMAIN"/>
</dbReference>
<dbReference type="InterPro" id="IPR000232">
    <property type="entry name" value="HSF_DNA-bd"/>
</dbReference>
<evidence type="ECO:0000256" key="2">
    <source>
        <dbReference type="ARBA" id="ARBA00006403"/>
    </source>
</evidence>
<evidence type="ECO:0000256" key="5">
    <source>
        <dbReference type="RuleBase" id="RU004020"/>
    </source>
</evidence>
<dbReference type="InterPro" id="IPR036390">
    <property type="entry name" value="WH_DNA-bd_sf"/>
</dbReference>
<evidence type="ECO:0000256" key="4">
    <source>
        <dbReference type="ARBA" id="ARBA00023242"/>
    </source>
</evidence>
<keyword evidence="4" id="KW-0539">Nucleus</keyword>
<gene>
    <name evidence="8" type="primary">LOC106498024</name>
</gene>
<protein>
    <submittedName>
        <fullName evidence="8">Heat shock factor protein 2-like isoform X9</fullName>
    </submittedName>
</protein>
<evidence type="ECO:0000259" key="6">
    <source>
        <dbReference type="PROSITE" id="PS00434"/>
    </source>
</evidence>
<dbReference type="Pfam" id="PF00447">
    <property type="entry name" value="HSF_DNA-bind"/>
    <property type="match status" value="1"/>
</dbReference>
<reference evidence="8" key="1">
    <citation type="submission" date="2025-08" db="UniProtKB">
        <authorList>
            <consortium name="RefSeq"/>
        </authorList>
    </citation>
    <scope>IDENTIFICATION</scope>
    <source>
        <tissue evidence="8">Blood</tissue>
    </source>
</reference>
<evidence type="ECO:0000313" key="7">
    <source>
        <dbReference type="Proteomes" id="UP001652627"/>
    </source>
</evidence>
<sequence>MKPGGGGGAAVPHFLSKVWALVEDPQTNEFICWSADGQSFNVLDEESFAKKILPKHFKHNNMASFVRQLNSYGFHKVIQYESGSAKQERYGSGKYQHPCFKKGQEELLSKIKRKVPLPRIENGKIDPEEIHKMLAIIHQVQGKQDVIDSTLESLKRPLMIDNTGDYNQQSAQELVDQSQTAENQCIRTGSRNKLEVSINDLEGDQLRVQADTSQMWTRIAEKIHPSDIDWVLEHRNRSCENQEHLIFQQLPFSLGLGAGLMALDPLSSCYSSLFLPVHRWAKI</sequence>
<keyword evidence="3" id="KW-0238">DNA-binding</keyword>
<comment type="similarity">
    <text evidence="2 5">Belongs to the HSF family.</text>
</comment>
<evidence type="ECO:0000256" key="1">
    <source>
        <dbReference type="ARBA" id="ARBA00004123"/>
    </source>
</evidence>
<name>A0ABM4EB14_9AVES</name>
<dbReference type="GeneID" id="106498024"/>
<dbReference type="SMART" id="SM00415">
    <property type="entry name" value="HSF"/>
    <property type="match status" value="1"/>
</dbReference>
<keyword evidence="7" id="KW-1185">Reference proteome</keyword>
<dbReference type="PROSITE" id="PS00434">
    <property type="entry name" value="HSF_DOMAIN"/>
    <property type="match status" value="1"/>
</dbReference>
<dbReference type="RefSeq" id="XP_067149893.1">
    <property type="nucleotide sequence ID" value="XM_067293792.1"/>
</dbReference>
<dbReference type="InterPro" id="IPR036388">
    <property type="entry name" value="WH-like_DNA-bd_sf"/>
</dbReference>
<evidence type="ECO:0000313" key="8">
    <source>
        <dbReference type="RefSeq" id="XP_067149893.1"/>
    </source>
</evidence>